<evidence type="ECO:0000256" key="1">
    <source>
        <dbReference type="ARBA" id="ARBA00023015"/>
    </source>
</evidence>
<dbReference type="PANTHER" id="PTHR47894:SF1">
    <property type="entry name" value="HTH-TYPE TRANSCRIPTIONAL REGULATOR VQSM"/>
    <property type="match status" value="1"/>
</dbReference>
<dbReference type="OrthoDB" id="6506763at2"/>
<evidence type="ECO:0000313" key="5">
    <source>
        <dbReference type="EMBL" id="OMG91354.1"/>
    </source>
</evidence>
<dbReference type="PANTHER" id="PTHR47894">
    <property type="entry name" value="HTH-TYPE TRANSCRIPTIONAL REGULATOR GADX"/>
    <property type="match status" value="1"/>
</dbReference>
<dbReference type="GO" id="GO:0000976">
    <property type="term" value="F:transcription cis-regulatory region binding"/>
    <property type="evidence" value="ECO:0007669"/>
    <property type="project" value="TreeGrafter"/>
</dbReference>
<feature type="domain" description="HTH araC/xylS-type" evidence="4">
    <location>
        <begin position="231"/>
        <end position="332"/>
    </location>
</feature>
<evidence type="ECO:0000259" key="4">
    <source>
        <dbReference type="PROSITE" id="PS01124"/>
    </source>
</evidence>
<protein>
    <submittedName>
        <fullName evidence="5">AraC family transcriptional regulator</fullName>
    </submittedName>
</protein>
<dbReference type="RefSeq" id="WP_076409885.1">
    <property type="nucleotide sequence ID" value="NZ_AP028040.1"/>
</dbReference>
<dbReference type="AlphaFoldDB" id="A0A1R1JXN6"/>
<dbReference type="Proteomes" id="UP000187251">
    <property type="component" value="Unassembled WGS sequence"/>
</dbReference>
<dbReference type="PROSITE" id="PS01124">
    <property type="entry name" value="HTH_ARAC_FAMILY_2"/>
    <property type="match status" value="1"/>
</dbReference>
<accession>A0A1R1JXN6</accession>
<evidence type="ECO:0000256" key="2">
    <source>
        <dbReference type="ARBA" id="ARBA00023125"/>
    </source>
</evidence>
<keyword evidence="3" id="KW-0804">Transcription</keyword>
<dbReference type="InterPro" id="IPR018060">
    <property type="entry name" value="HTH_AraC"/>
</dbReference>
<dbReference type="Pfam" id="PF12833">
    <property type="entry name" value="HTH_18"/>
    <property type="match status" value="1"/>
</dbReference>
<proteinExistence type="predicted"/>
<dbReference type="Pfam" id="PF12625">
    <property type="entry name" value="Arabinose_bd"/>
    <property type="match status" value="1"/>
</dbReference>
<keyword evidence="2" id="KW-0238">DNA-binding</keyword>
<dbReference type="EMBL" id="MJMN01000004">
    <property type="protein sequence ID" value="OMG91354.1"/>
    <property type="molecule type" value="Genomic_DNA"/>
</dbReference>
<dbReference type="InterPro" id="IPR009057">
    <property type="entry name" value="Homeodomain-like_sf"/>
</dbReference>
<dbReference type="Gene3D" id="1.10.10.60">
    <property type="entry name" value="Homeodomain-like"/>
    <property type="match status" value="1"/>
</dbReference>
<gene>
    <name evidence="5" type="ORF">BIZ92_20185</name>
</gene>
<dbReference type="InterPro" id="IPR020449">
    <property type="entry name" value="Tscrpt_reg_AraC-type_HTH"/>
</dbReference>
<evidence type="ECO:0000256" key="3">
    <source>
        <dbReference type="ARBA" id="ARBA00023163"/>
    </source>
</evidence>
<dbReference type="GO" id="GO:0003700">
    <property type="term" value="F:DNA-binding transcription factor activity"/>
    <property type="evidence" value="ECO:0007669"/>
    <property type="project" value="InterPro"/>
</dbReference>
<reference evidence="5 6" key="1">
    <citation type="submission" date="2016-09" db="EMBL/GenBank/DDBJ databases">
        <title>Phylogenomics of Achromobacter.</title>
        <authorList>
            <person name="Jeukens J."/>
            <person name="Freschi L."/>
            <person name="Vincent A.T."/>
            <person name="Emond-Rheault J.-G."/>
            <person name="Kukavica-Ibrulj I."/>
            <person name="Charette S.J."/>
            <person name="Levesque R.C."/>
        </authorList>
    </citation>
    <scope>NUCLEOTIDE SEQUENCE [LARGE SCALE GENOMIC DNA]</scope>
    <source>
        <strain evidence="5 6">AUS488</strain>
    </source>
</reference>
<dbReference type="SMART" id="SM00342">
    <property type="entry name" value="HTH_ARAC"/>
    <property type="match status" value="1"/>
</dbReference>
<keyword evidence="1" id="KW-0805">Transcription regulation</keyword>
<dbReference type="SUPFAM" id="SSF46689">
    <property type="entry name" value="Homeodomain-like"/>
    <property type="match status" value="1"/>
</dbReference>
<organism evidence="5 6">
    <name type="scientific">Alcaligenes xylosoxydans xylosoxydans</name>
    <name type="common">Achromobacter xylosoxidans</name>
    <dbReference type="NCBI Taxonomy" id="85698"/>
    <lineage>
        <taxon>Bacteria</taxon>
        <taxon>Pseudomonadati</taxon>
        <taxon>Pseudomonadota</taxon>
        <taxon>Betaproteobacteria</taxon>
        <taxon>Burkholderiales</taxon>
        <taxon>Alcaligenaceae</taxon>
        <taxon>Achromobacter</taxon>
    </lineage>
</organism>
<name>A0A1R1JXN6_ALCXX</name>
<dbReference type="GO" id="GO:0005829">
    <property type="term" value="C:cytosol"/>
    <property type="evidence" value="ECO:0007669"/>
    <property type="project" value="TreeGrafter"/>
</dbReference>
<dbReference type="PRINTS" id="PR00032">
    <property type="entry name" value="HTHARAC"/>
</dbReference>
<comment type="caution">
    <text evidence="5">The sequence shown here is derived from an EMBL/GenBank/DDBJ whole genome shotgun (WGS) entry which is preliminary data.</text>
</comment>
<evidence type="ECO:0000313" key="6">
    <source>
        <dbReference type="Proteomes" id="UP000187251"/>
    </source>
</evidence>
<sequence>MKSPVTIPIAMVHGMLSGIEACGESIEPFLADAGISRELLGNPCARVRAEQYVLLFRSLIERRRDESLGFLHRPLKAGSFALMAHSALGSRDVQQAILRIGRTYALLRDDASLELLREGDSAYMVLHFDESAVVHHVFLHEMMLRTFWRLVAWLAGGRLPARRFDFAFDAPPHVESYGKVFPAQLRFGQAHTAIWFDSRWLRTPVNRDEAALRVFLAEAQANIIMPRRNDEQTHSRVRNHLRRVQPAWPDLPATASALHMSTATLQRRLALEGTSFQALKDELRRDIAIVRLNTSSVPLAQLAQELGFTDSPAFQRAFKKWTGSSPGAYRQGRQAS</sequence>
<dbReference type="InterPro" id="IPR032687">
    <property type="entry name" value="AraC-type_N"/>
</dbReference>